<feature type="transmembrane region" description="Helical" evidence="1">
    <location>
        <begin position="86"/>
        <end position="108"/>
    </location>
</feature>
<evidence type="ECO:0000313" key="4">
    <source>
        <dbReference type="Proteomes" id="UP000054466"/>
    </source>
</evidence>
<keyword evidence="2" id="KW-0732">Signal</keyword>
<dbReference type="AlphaFoldDB" id="A0A0D1ZAS9"/>
<dbReference type="VEuPathDB" id="FungiDB:PV07_10506"/>
<sequence>MARLSAMLLLLLRIFPQTLGASIPLPLARGLTNGMAGLPTSLLLDETAFGTNTRRDSQEWPTNIIFYAGPELIAGFVPNDGQTYDLGNILCLAATANALAAVTTLLFLKLELWQDMGHAN</sequence>
<evidence type="ECO:0000256" key="1">
    <source>
        <dbReference type="SAM" id="Phobius"/>
    </source>
</evidence>
<evidence type="ECO:0000256" key="2">
    <source>
        <dbReference type="SAM" id="SignalP"/>
    </source>
</evidence>
<name>A0A0D1ZAS9_9EURO</name>
<gene>
    <name evidence="3" type="ORF">PV07_10506</name>
</gene>
<feature type="signal peptide" evidence="2">
    <location>
        <begin position="1"/>
        <end position="20"/>
    </location>
</feature>
<proteinExistence type="predicted"/>
<reference evidence="3 4" key="1">
    <citation type="submission" date="2015-01" db="EMBL/GenBank/DDBJ databases">
        <title>The Genome Sequence of Cladophialophora immunda CBS83496.</title>
        <authorList>
            <consortium name="The Broad Institute Genomics Platform"/>
            <person name="Cuomo C."/>
            <person name="de Hoog S."/>
            <person name="Gorbushina A."/>
            <person name="Stielow B."/>
            <person name="Teixiera M."/>
            <person name="Abouelleil A."/>
            <person name="Chapman S.B."/>
            <person name="Priest M."/>
            <person name="Young S.K."/>
            <person name="Wortman J."/>
            <person name="Nusbaum C."/>
            <person name="Birren B."/>
        </authorList>
    </citation>
    <scope>NUCLEOTIDE SEQUENCE [LARGE SCALE GENOMIC DNA]</scope>
    <source>
        <strain evidence="3 4">CBS 83496</strain>
    </source>
</reference>
<organism evidence="3 4">
    <name type="scientific">Cladophialophora immunda</name>
    <dbReference type="NCBI Taxonomy" id="569365"/>
    <lineage>
        <taxon>Eukaryota</taxon>
        <taxon>Fungi</taxon>
        <taxon>Dikarya</taxon>
        <taxon>Ascomycota</taxon>
        <taxon>Pezizomycotina</taxon>
        <taxon>Eurotiomycetes</taxon>
        <taxon>Chaetothyriomycetidae</taxon>
        <taxon>Chaetothyriales</taxon>
        <taxon>Herpotrichiellaceae</taxon>
        <taxon>Cladophialophora</taxon>
    </lineage>
</organism>
<dbReference type="HOGENOM" id="CLU_2049443_0_0_1"/>
<keyword evidence="1" id="KW-0472">Membrane</keyword>
<dbReference type="Proteomes" id="UP000054466">
    <property type="component" value="Unassembled WGS sequence"/>
</dbReference>
<accession>A0A0D1ZAS9</accession>
<keyword evidence="1" id="KW-1133">Transmembrane helix</keyword>
<dbReference type="EMBL" id="KN847045">
    <property type="protein sequence ID" value="KIW24816.1"/>
    <property type="molecule type" value="Genomic_DNA"/>
</dbReference>
<dbReference type="RefSeq" id="XP_016245032.1">
    <property type="nucleotide sequence ID" value="XM_016397841.1"/>
</dbReference>
<feature type="chain" id="PRO_5002252643" evidence="2">
    <location>
        <begin position="21"/>
        <end position="120"/>
    </location>
</feature>
<protein>
    <submittedName>
        <fullName evidence="3">Uncharacterized protein</fullName>
    </submittedName>
</protein>
<evidence type="ECO:0000313" key="3">
    <source>
        <dbReference type="EMBL" id="KIW24816.1"/>
    </source>
</evidence>
<keyword evidence="1" id="KW-0812">Transmembrane</keyword>
<keyword evidence="4" id="KW-1185">Reference proteome</keyword>
<dbReference type="GeneID" id="27349700"/>